<proteinExistence type="predicted"/>
<name>A0A502BKA6_9HYPH</name>
<organism evidence="1 2">
    <name type="scientific">Brucella gallinifaecis</name>
    <dbReference type="NCBI Taxonomy" id="215590"/>
    <lineage>
        <taxon>Bacteria</taxon>
        <taxon>Pseudomonadati</taxon>
        <taxon>Pseudomonadota</taxon>
        <taxon>Alphaproteobacteria</taxon>
        <taxon>Hyphomicrobiales</taxon>
        <taxon>Brucellaceae</taxon>
        <taxon>Brucella/Ochrobactrum group</taxon>
        <taxon>Brucella</taxon>
    </lineage>
</organism>
<evidence type="ECO:0000313" key="2">
    <source>
        <dbReference type="Proteomes" id="UP000315388"/>
    </source>
</evidence>
<dbReference type="Proteomes" id="UP000315388">
    <property type="component" value="Unassembled WGS sequence"/>
</dbReference>
<reference evidence="1 2" key="1">
    <citation type="journal article" date="2003" name="Int. J. Syst. Evol. Microbiol.">
        <title>Towards a standardized format for the description of a novel species (of an established genus): Ochrobactrum gallinifaecis sp. nov.</title>
        <authorList>
            <person name="Kampfer P."/>
            <person name="Buczolits S."/>
            <person name="Albrecht A."/>
            <person name="Busse H.J."/>
            <person name="Stackebrandt E."/>
        </authorList>
    </citation>
    <scope>NUCLEOTIDE SEQUENCE [LARGE SCALE GENOMIC DNA]</scope>
    <source>
        <strain evidence="1 2">ISO 196</strain>
    </source>
</reference>
<accession>A0A502BKA6</accession>
<dbReference type="EMBL" id="VEWJ01000007">
    <property type="protein sequence ID" value="TPF74912.1"/>
    <property type="molecule type" value="Genomic_DNA"/>
</dbReference>
<protein>
    <submittedName>
        <fullName evidence="1">Uncharacterized protein</fullName>
    </submittedName>
</protein>
<evidence type="ECO:0000313" key="1">
    <source>
        <dbReference type="EMBL" id="TPF74912.1"/>
    </source>
</evidence>
<sequence length="65" mass="7496">MISTVKCRNALLFVFTQVVIGKPVPSFPRHVLTAWRQLLINLARQYGRKLIRKTFKLSADLARIT</sequence>
<dbReference type="AlphaFoldDB" id="A0A502BKA6"/>
<keyword evidence="2" id="KW-1185">Reference proteome</keyword>
<comment type="caution">
    <text evidence="1">The sequence shown here is derived from an EMBL/GenBank/DDBJ whole genome shotgun (WGS) entry which is preliminary data.</text>
</comment>
<gene>
    <name evidence="1" type="ORF">FHY56_11270</name>
</gene>